<organism evidence="1">
    <name type="scientific">Octopus bimaculoides</name>
    <name type="common">California two-spotted octopus</name>
    <dbReference type="NCBI Taxonomy" id="37653"/>
    <lineage>
        <taxon>Eukaryota</taxon>
        <taxon>Metazoa</taxon>
        <taxon>Spiralia</taxon>
        <taxon>Lophotrochozoa</taxon>
        <taxon>Mollusca</taxon>
        <taxon>Cephalopoda</taxon>
        <taxon>Coleoidea</taxon>
        <taxon>Octopodiformes</taxon>
        <taxon>Octopoda</taxon>
        <taxon>Incirrata</taxon>
        <taxon>Octopodidae</taxon>
        <taxon>Octopus</taxon>
    </lineage>
</organism>
<reference evidence="1" key="1">
    <citation type="submission" date="2015-07" db="EMBL/GenBank/DDBJ databases">
        <title>MeaNS - Measles Nucleotide Surveillance Program.</title>
        <authorList>
            <person name="Tran T."/>
            <person name="Druce J."/>
        </authorList>
    </citation>
    <scope>NUCLEOTIDE SEQUENCE</scope>
    <source>
        <strain evidence="1">UCB-OBI-ISO-001</strain>
        <tissue evidence="1">Gonad</tissue>
    </source>
</reference>
<dbReference type="AlphaFoldDB" id="A0A0L8GMZ1"/>
<proteinExistence type="predicted"/>
<evidence type="ECO:0000313" key="1">
    <source>
        <dbReference type="EMBL" id="KOF78204.1"/>
    </source>
</evidence>
<accession>A0A0L8GMZ1</accession>
<protein>
    <submittedName>
        <fullName evidence="1">Uncharacterized protein</fullName>
    </submittedName>
</protein>
<name>A0A0L8GMZ1_OCTBM</name>
<sequence length="61" mass="7342">MFKALHKLNSSKIFSCCHLVNKLFQKCLQVVFINRLAKTSHTMFFFKHFEFTQRNICMKNI</sequence>
<gene>
    <name evidence="1" type="ORF">OCBIM_22031156mg</name>
</gene>
<dbReference type="EMBL" id="KQ421177">
    <property type="protein sequence ID" value="KOF78204.1"/>
    <property type="molecule type" value="Genomic_DNA"/>
</dbReference>